<accession>A0A4Q9HEC5</accession>
<keyword evidence="1" id="KW-0732">Signal</keyword>
<dbReference type="OrthoDB" id="756970at2"/>
<comment type="caution">
    <text evidence="2">The sequence shown here is derived from an EMBL/GenBank/DDBJ whole genome shotgun (WGS) entry which is preliminary data.</text>
</comment>
<evidence type="ECO:0000313" key="3">
    <source>
        <dbReference type="Proteomes" id="UP000291819"/>
    </source>
</evidence>
<evidence type="ECO:0000313" key="2">
    <source>
        <dbReference type="EMBL" id="TBO42817.1"/>
    </source>
</evidence>
<organism evidence="2 3">
    <name type="scientific">Pedobacter kyonggii</name>
    <dbReference type="NCBI Taxonomy" id="1926871"/>
    <lineage>
        <taxon>Bacteria</taxon>
        <taxon>Pseudomonadati</taxon>
        <taxon>Bacteroidota</taxon>
        <taxon>Sphingobacteriia</taxon>
        <taxon>Sphingobacteriales</taxon>
        <taxon>Sphingobacteriaceae</taxon>
        <taxon>Pedobacter</taxon>
    </lineage>
</organism>
<evidence type="ECO:0008006" key="4">
    <source>
        <dbReference type="Google" id="ProtNLM"/>
    </source>
</evidence>
<keyword evidence="3" id="KW-1185">Reference proteome</keyword>
<feature type="chain" id="PRO_5020519726" description="Carbohydrate-binding protein" evidence="1">
    <location>
        <begin position="20"/>
        <end position="184"/>
    </location>
</feature>
<protein>
    <recommendedName>
        <fullName evidence="4">Carbohydrate-binding protein</fullName>
    </recommendedName>
</protein>
<evidence type="ECO:0000256" key="1">
    <source>
        <dbReference type="SAM" id="SignalP"/>
    </source>
</evidence>
<sequence>MKKITLLFFALLTGMLANAQETLYSENFESNVTILGDGQMHTFKPSTKAGTWSGKIDLKTAGDANINLRQGWGEQYNLKIESKGAAVTIPDINVAGFTDLNLSYDFVVEDSGDAVKPKIEASVDGGASWVTLPTVASGGGWYKETKLVALPSGNYKTISLRVNPNTVSSNAIMFDNFIITGKKQ</sequence>
<feature type="signal peptide" evidence="1">
    <location>
        <begin position="1"/>
        <end position="19"/>
    </location>
</feature>
<reference evidence="2 3" key="1">
    <citation type="submission" date="2019-02" db="EMBL/GenBank/DDBJ databases">
        <title>Pedobacter kyonggii whole genome sequence analysis.</title>
        <authorList>
            <person name="Dahal R.H."/>
        </authorList>
    </citation>
    <scope>NUCLEOTIDE SEQUENCE [LARGE SCALE GENOMIC DNA]</scope>
    <source>
        <strain evidence="2 3">K-4-11-1</strain>
    </source>
</reference>
<dbReference type="EMBL" id="SIXF01000006">
    <property type="protein sequence ID" value="TBO42817.1"/>
    <property type="molecule type" value="Genomic_DNA"/>
</dbReference>
<dbReference type="Proteomes" id="UP000291819">
    <property type="component" value="Unassembled WGS sequence"/>
</dbReference>
<proteinExistence type="predicted"/>
<gene>
    <name evidence="2" type="ORF">EYS08_08420</name>
</gene>
<name>A0A4Q9HEC5_9SPHI</name>
<dbReference type="AlphaFoldDB" id="A0A4Q9HEC5"/>
<dbReference type="RefSeq" id="WP_131029611.1">
    <property type="nucleotide sequence ID" value="NZ_SIXF01000006.1"/>
</dbReference>